<dbReference type="InterPro" id="IPR012338">
    <property type="entry name" value="Beta-lactam/transpept-like"/>
</dbReference>
<accession>A0ABT0HBF2</accession>
<dbReference type="InterPro" id="IPR001466">
    <property type="entry name" value="Beta-lactam-related"/>
</dbReference>
<reference evidence="3" key="1">
    <citation type="submission" date="2022-04" db="EMBL/GenBank/DDBJ databases">
        <authorList>
            <person name="Ren T."/>
        </authorList>
    </citation>
    <scope>NUCLEOTIDE SEQUENCE</scope>
    <source>
        <strain evidence="3">F63249</strain>
    </source>
</reference>
<dbReference type="Proteomes" id="UP001203687">
    <property type="component" value="Unassembled WGS sequence"/>
</dbReference>
<dbReference type="SUPFAM" id="SSF56601">
    <property type="entry name" value="beta-lactamase/transpeptidase-like"/>
    <property type="match status" value="1"/>
</dbReference>
<dbReference type="EMBL" id="JALPQF010000014">
    <property type="protein sequence ID" value="MCK8481700.1"/>
    <property type="molecule type" value="Genomic_DNA"/>
</dbReference>
<evidence type="ECO:0000313" key="3">
    <source>
        <dbReference type="EMBL" id="MCK8481700.1"/>
    </source>
</evidence>
<feature type="repeat" description="TPR" evidence="1">
    <location>
        <begin position="425"/>
        <end position="458"/>
    </location>
</feature>
<dbReference type="SUPFAM" id="SSF48452">
    <property type="entry name" value="TPR-like"/>
    <property type="match status" value="1"/>
</dbReference>
<dbReference type="InterPro" id="IPR050491">
    <property type="entry name" value="AmpC-like"/>
</dbReference>
<feature type="domain" description="Beta-lactamase-related" evidence="2">
    <location>
        <begin position="28"/>
        <end position="330"/>
    </location>
</feature>
<dbReference type="RefSeq" id="WP_248413548.1">
    <property type="nucleotide sequence ID" value="NZ_JALPQF010000014.1"/>
</dbReference>
<dbReference type="Pfam" id="PF00144">
    <property type="entry name" value="Beta-lactamase"/>
    <property type="match status" value="1"/>
</dbReference>
<dbReference type="Gene3D" id="1.25.40.10">
    <property type="entry name" value="Tetratricopeptide repeat domain"/>
    <property type="match status" value="1"/>
</dbReference>
<dbReference type="PROSITE" id="PS50005">
    <property type="entry name" value="TPR"/>
    <property type="match status" value="1"/>
</dbReference>
<evidence type="ECO:0000313" key="4">
    <source>
        <dbReference type="Proteomes" id="UP001203687"/>
    </source>
</evidence>
<dbReference type="PANTHER" id="PTHR46825:SF9">
    <property type="entry name" value="BETA-LACTAMASE-RELATED DOMAIN-CONTAINING PROTEIN"/>
    <property type="match status" value="1"/>
</dbReference>
<sequence>MKQSLTTILFLTFLIGYGQTSTKISSKVDDYLEHLIERQGIPGVSIAIVRNGETLYKNNYGYANIEHQVPISDKSIFRLYSLTKPMISVGIFQLIEQEKINLEDVISTYIQDIPDDWNDIKIKHLLSHSSGLPDMAPIPEFRDLSEKEAKNKVFAQKIKFDKGSKYDYNQTGFWLLQKVIENVTDESLAAFILKNQFDTNTNSFFSSDSRDIIFNRTTPYFPFEKGTIMIDHSYLQGDYAYAMNGLNITLNEFIDWDKKLKENKLLNDKSINSMWMKFPYTESNKNFTFGWDNITLNNHESYGFSGSLCTAYRIFPDKDLSIIFLSNGLSNWYNIDNIVNHIASLVDDTLLDINNLAYETILRMSYENKDMSTPFQQIKKSDILRDNNFETHLNDVGYFWLYALKNSKKSIDVFKLNVKEHPKSWNVYDSLAEAYETDRNYYMAVHNYKKSLKLNPDKQYQERIIEKIKLLKEK</sequence>
<dbReference type="PANTHER" id="PTHR46825">
    <property type="entry name" value="D-ALANYL-D-ALANINE-CARBOXYPEPTIDASE/ENDOPEPTIDASE AMPH"/>
    <property type="match status" value="1"/>
</dbReference>
<dbReference type="InterPro" id="IPR019734">
    <property type="entry name" value="TPR_rpt"/>
</dbReference>
<proteinExistence type="predicted"/>
<protein>
    <submittedName>
        <fullName evidence="3">Beta-lactamase family protein</fullName>
    </submittedName>
</protein>
<dbReference type="Gene3D" id="3.40.710.10">
    <property type="entry name" value="DD-peptidase/beta-lactamase superfamily"/>
    <property type="match status" value="1"/>
</dbReference>
<keyword evidence="1" id="KW-0802">TPR repeat</keyword>
<comment type="caution">
    <text evidence="3">The sequence shown here is derived from an EMBL/GenBank/DDBJ whole genome shotgun (WGS) entry which is preliminary data.</text>
</comment>
<evidence type="ECO:0000259" key="2">
    <source>
        <dbReference type="Pfam" id="PF00144"/>
    </source>
</evidence>
<gene>
    <name evidence="3" type="ORF">MUY34_13795</name>
</gene>
<keyword evidence="4" id="KW-1185">Reference proteome</keyword>
<evidence type="ECO:0000256" key="1">
    <source>
        <dbReference type="PROSITE-ProRule" id="PRU00339"/>
    </source>
</evidence>
<name>A0ABT0HBF2_9FLAO</name>
<dbReference type="InterPro" id="IPR011990">
    <property type="entry name" value="TPR-like_helical_dom_sf"/>
</dbReference>
<organism evidence="3 4">
    <name type="scientific">Psychroserpens algicola</name>
    <dbReference type="NCBI Taxonomy" id="1719034"/>
    <lineage>
        <taxon>Bacteria</taxon>
        <taxon>Pseudomonadati</taxon>
        <taxon>Bacteroidota</taxon>
        <taxon>Flavobacteriia</taxon>
        <taxon>Flavobacteriales</taxon>
        <taxon>Flavobacteriaceae</taxon>
        <taxon>Psychroserpens</taxon>
    </lineage>
</organism>